<proteinExistence type="inferred from homology"/>
<evidence type="ECO:0000313" key="3">
    <source>
        <dbReference type="EMBL" id="KYG26662.1"/>
    </source>
</evidence>
<dbReference type="PANTHER" id="PTHR43002">
    <property type="entry name" value="GLYCOGEN DEBRANCHING ENZYME"/>
    <property type="match status" value="1"/>
</dbReference>
<evidence type="ECO:0000313" key="4">
    <source>
        <dbReference type="Proteomes" id="UP000075806"/>
    </source>
</evidence>
<dbReference type="GO" id="GO:0005975">
    <property type="term" value="P:carbohydrate metabolic process"/>
    <property type="evidence" value="ECO:0007669"/>
    <property type="project" value="InterPro"/>
</dbReference>
<comment type="caution">
    <text evidence="3">The sequence shown here is derived from an EMBL/GenBank/DDBJ whole genome shotgun (WGS) entry which is preliminary data.</text>
</comment>
<comment type="similarity">
    <text evidence="1">Belongs to the glycosyl hydrolase 13 family.</text>
</comment>
<dbReference type="Pfam" id="PF00128">
    <property type="entry name" value="Alpha-amylase"/>
    <property type="match status" value="2"/>
</dbReference>
<organism evidence="3 4">
    <name type="scientific">Alkalihalobacillus trypoxylicola</name>
    <dbReference type="NCBI Taxonomy" id="519424"/>
    <lineage>
        <taxon>Bacteria</taxon>
        <taxon>Bacillati</taxon>
        <taxon>Bacillota</taxon>
        <taxon>Bacilli</taxon>
        <taxon>Bacillales</taxon>
        <taxon>Bacillaceae</taxon>
        <taxon>Alkalihalobacillus</taxon>
    </lineage>
</organism>
<dbReference type="InterPro" id="IPR017853">
    <property type="entry name" value="GH"/>
</dbReference>
<dbReference type="InterPro" id="IPR013780">
    <property type="entry name" value="Glyco_hydro_b"/>
</dbReference>
<dbReference type="AlphaFoldDB" id="A0A161PWZ8"/>
<dbReference type="OrthoDB" id="9761875at2"/>
<name>A0A161PWZ8_9BACI</name>
<dbReference type="NCBIfam" id="TIGR02104">
    <property type="entry name" value="pulA_typeI"/>
    <property type="match status" value="1"/>
</dbReference>
<protein>
    <recommendedName>
        <fullName evidence="2">Glycosyl hydrolase family 13 catalytic domain-containing protein</fullName>
    </recommendedName>
</protein>
<dbReference type="SUPFAM" id="SSF51445">
    <property type="entry name" value="(Trans)glycosidases"/>
    <property type="match status" value="1"/>
</dbReference>
<accession>A0A161PWZ8</accession>
<feature type="domain" description="Glycosyl hydrolase family 13 catalytic" evidence="2">
    <location>
        <begin position="219"/>
        <end position="606"/>
    </location>
</feature>
<dbReference type="InterPro" id="IPR006047">
    <property type="entry name" value="GH13_cat_dom"/>
</dbReference>
<keyword evidence="4" id="KW-1185">Reference proteome</keyword>
<reference evidence="3" key="1">
    <citation type="submission" date="2016-02" db="EMBL/GenBank/DDBJ databases">
        <title>Genome sequence of Bacillus trypoxylicola KCTC 13244(T).</title>
        <authorList>
            <person name="Jeong H."/>
            <person name="Park S.-H."/>
            <person name="Choi S.-K."/>
        </authorList>
    </citation>
    <scope>NUCLEOTIDE SEQUENCE [LARGE SCALE GENOMIC DNA]</scope>
    <source>
        <strain evidence="3">KCTC 13244</strain>
    </source>
</reference>
<dbReference type="STRING" id="519424.AZF04_12720"/>
<dbReference type="CDD" id="cd02860">
    <property type="entry name" value="E_set_Pullulanase"/>
    <property type="match status" value="1"/>
</dbReference>
<dbReference type="SMART" id="SM00642">
    <property type="entry name" value="Aamy"/>
    <property type="match status" value="1"/>
</dbReference>
<dbReference type="InterPro" id="IPR011840">
    <property type="entry name" value="PulA_typeI"/>
</dbReference>
<dbReference type="InterPro" id="IPR049117">
    <property type="entry name" value="pulA_all-beta"/>
</dbReference>
<evidence type="ECO:0000256" key="1">
    <source>
        <dbReference type="ARBA" id="ARBA00008061"/>
    </source>
</evidence>
<sequence>MSITKKLKKAKLIDFKKILLTFHQDKISFNSVRLTNGARKKFVINIQNAASNELLLELEEEYLLGDDYYVSVDEEQVVVDIDRDLVRSARFDELYYYSGDDLGIDYSNQLTKVAIWSPLATKGRILLSERWNLEPTSIIPLIRTERGVWRQRLEGDYDKVFYQFEFFIHSKWVKVNDPYAKLMTVNGKKGMIGNPAKVNPKTWPVACQPSSMNEVIIYELHIRDFTIGRNNGIKAKGQYLGFSEKGTHSVNGYVTGIDYLKKLQVSHIEILPLHDFGSVDETNWKEQYNWGYDPIYFFALEGSYSSNPYDSYQRVKELKEMIAQLHEQNMKVILDVVFNHVYIREQSDLEKIVPGYYFRAHSNGQISNGTGVGNDLATERLMVRKLVIDCVKYWLKEFDVDGFRFDLMGIIDLDTMHQVVATCQEIKKDVVLLGEGWDLPTAYPTSKRTTLHSAKIITSIGFFDDQFRDLIKGSTFQFKEQGFVHGINIEMEKLKDGISGSPSLFSQPSQAIHYIEAHDNHTLWDKLTLSTPSNDDIRYKQHRLATAIILLAQGIPFLHGGQEFFRTKYGDANSYNSGDLVNQFDWERRETYQDNVDFISGIISIRKHHQAFHLSSYQLITKHLRWLECGNGCVAYILEGVHEFGPWNDIMVIHNAKDKVEKLAINFGNWQVLVDELTASLIPLYTLKEEEIIVQPISTMVCIRA</sequence>
<dbReference type="Pfam" id="PF21653">
    <property type="entry name" value="pulA_all-beta"/>
    <property type="match status" value="1"/>
</dbReference>
<dbReference type="InterPro" id="IPR014756">
    <property type="entry name" value="Ig_E-set"/>
</dbReference>
<dbReference type="EMBL" id="LTAO01000038">
    <property type="protein sequence ID" value="KYG26662.1"/>
    <property type="molecule type" value="Genomic_DNA"/>
</dbReference>
<dbReference type="Gene3D" id="3.20.20.80">
    <property type="entry name" value="Glycosidases"/>
    <property type="match status" value="1"/>
</dbReference>
<dbReference type="CDD" id="cd11341">
    <property type="entry name" value="AmyAc_Pullulanase_LD-like"/>
    <property type="match status" value="1"/>
</dbReference>
<dbReference type="SUPFAM" id="SSF81296">
    <property type="entry name" value="E set domains"/>
    <property type="match status" value="1"/>
</dbReference>
<gene>
    <name evidence="3" type="ORF">AZF04_12720</name>
</gene>
<dbReference type="InterPro" id="IPR013783">
    <property type="entry name" value="Ig-like_fold"/>
</dbReference>
<dbReference type="Gene3D" id="2.60.40.1180">
    <property type="entry name" value="Golgi alpha-mannosidase II"/>
    <property type="match status" value="1"/>
</dbReference>
<dbReference type="Gene3D" id="2.60.40.10">
    <property type="entry name" value="Immunoglobulins"/>
    <property type="match status" value="1"/>
</dbReference>
<dbReference type="Proteomes" id="UP000075806">
    <property type="component" value="Unassembled WGS sequence"/>
</dbReference>
<evidence type="ECO:0000259" key="2">
    <source>
        <dbReference type="SMART" id="SM00642"/>
    </source>
</evidence>
<dbReference type="RefSeq" id="WP_061950124.1">
    <property type="nucleotide sequence ID" value="NZ_LTAO01000038.1"/>
</dbReference>